<dbReference type="RefSeq" id="WP_284032398.1">
    <property type="nucleotide sequence ID" value="NZ_CP126154.1"/>
</dbReference>
<keyword evidence="1" id="KW-0812">Transmembrane</keyword>
<organism evidence="3 4">
    <name type="scientific">Halobaculum lipolyticum</name>
    <dbReference type="NCBI Taxonomy" id="3032001"/>
    <lineage>
        <taxon>Archaea</taxon>
        <taxon>Methanobacteriati</taxon>
        <taxon>Methanobacteriota</taxon>
        <taxon>Stenosarchaea group</taxon>
        <taxon>Halobacteria</taxon>
        <taxon>Halobacteriales</taxon>
        <taxon>Haloferacaceae</taxon>
        <taxon>Halobaculum</taxon>
    </lineage>
</organism>
<keyword evidence="4" id="KW-1185">Reference proteome</keyword>
<evidence type="ECO:0000313" key="3">
    <source>
        <dbReference type="EMBL" id="MFC7069821.1"/>
    </source>
</evidence>
<evidence type="ECO:0000313" key="4">
    <source>
        <dbReference type="Proteomes" id="UP001596461"/>
    </source>
</evidence>
<name>A0ABD5W9X3_9EURY</name>
<gene>
    <name evidence="3" type="ORF">ACFQL9_09225</name>
</gene>
<dbReference type="Pfam" id="PF25938">
    <property type="entry name" value="DUF7981"/>
    <property type="match status" value="1"/>
</dbReference>
<reference evidence="3 4" key="1">
    <citation type="journal article" date="2019" name="Int. J. Syst. Evol. Microbiol.">
        <title>The Global Catalogue of Microorganisms (GCM) 10K type strain sequencing project: providing services to taxonomists for standard genome sequencing and annotation.</title>
        <authorList>
            <consortium name="The Broad Institute Genomics Platform"/>
            <consortium name="The Broad Institute Genome Sequencing Center for Infectious Disease"/>
            <person name="Wu L."/>
            <person name="Ma J."/>
        </authorList>
    </citation>
    <scope>NUCLEOTIDE SEQUENCE [LARGE SCALE GENOMIC DNA]</scope>
    <source>
        <strain evidence="3 4">DT31</strain>
    </source>
</reference>
<dbReference type="GeneID" id="81124246"/>
<evidence type="ECO:0000256" key="1">
    <source>
        <dbReference type="SAM" id="Phobius"/>
    </source>
</evidence>
<keyword evidence="1" id="KW-0472">Membrane</keyword>
<sequence>MAPSRRRSALLWGAVGLFVVLVGGQALVLFGTGLPFGFAALFGVALVVGGIVAASSYLLEHRLARKGQA</sequence>
<accession>A0ABD5W9X3</accession>
<feature type="domain" description="DUF7981" evidence="2">
    <location>
        <begin position="4"/>
        <end position="68"/>
    </location>
</feature>
<evidence type="ECO:0000259" key="2">
    <source>
        <dbReference type="Pfam" id="PF25938"/>
    </source>
</evidence>
<dbReference type="EMBL" id="JBHTAH010000006">
    <property type="protein sequence ID" value="MFC7069821.1"/>
    <property type="molecule type" value="Genomic_DNA"/>
</dbReference>
<feature type="transmembrane region" description="Helical" evidence="1">
    <location>
        <begin position="36"/>
        <end position="59"/>
    </location>
</feature>
<comment type="caution">
    <text evidence="3">The sequence shown here is derived from an EMBL/GenBank/DDBJ whole genome shotgun (WGS) entry which is preliminary data.</text>
</comment>
<dbReference type="InterPro" id="IPR058287">
    <property type="entry name" value="DUF7981"/>
</dbReference>
<protein>
    <recommendedName>
        <fullName evidence="2">DUF7981 domain-containing protein</fullName>
    </recommendedName>
</protein>
<dbReference type="AlphaFoldDB" id="A0ABD5W9X3"/>
<keyword evidence="1" id="KW-1133">Transmembrane helix</keyword>
<proteinExistence type="predicted"/>
<dbReference type="Proteomes" id="UP001596461">
    <property type="component" value="Unassembled WGS sequence"/>
</dbReference>